<keyword evidence="2" id="KW-1185">Reference proteome</keyword>
<protein>
    <submittedName>
        <fullName evidence="1">Type I-U CRISPR-associated protein Cas7</fullName>
    </submittedName>
</protein>
<sequence length="395" mass="42338">MSISASGLIAACRDTAVDAGLHIHSSLEPLGGEGSPIKPAVYEGGVYQHDRRWPPDGRAEPVDVLVVDNVPSQANRLEAALERHAGWLGLPRVVLDLSGVGALPPHLPATISGFRFPHRHADAYLRDSMLDGTPFQRTEIGRRLRDATSDHPAALLEWFPQALLFGFWQSHLAKGQSQAKLARSWISETVGYEPATTETRQLGLKGDPLNLSVEQRVQFDESDRSAWELTEEARGGGRGERLSELGHGQVPISVNDAAPGGVSFASIEQQATLSLAGLRRLTFGAEDPRNAPARAVVAAIGLFAHAAAFDRAFSLRSGCDLRSTGSTWTWLGEAGDTPVDPLDVASARELLEGCAAAAEEVGLPVGSAWPSEPLVVEPHEQLSKAIRKTYPEVDS</sequence>
<dbReference type="KEGG" id="erz:ER308_08815"/>
<dbReference type="EMBL" id="CP036402">
    <property type="protein sequence ID" value="QBI19642.1"/>
    <property type="molecule type" value="Genomic_DNA"/>
</dbReference>
<evidence type="ECO:0000313" key="1">
    <source>
        <dbReference type="EMBL" id="QBI19642.1"/>
    </source>
</evidence>
<dbReference type="AlphaFoldDB" id="A0A411YEU6"/>
<dbReference type="InterPro" id="IPR013403">
    <property type="entry name" value="CRISPR-assoc_prot_Csb1/Cas7u"/>
</dbReference>
<dbReference type="RefSeq" id="WP_131154639.1">
    <property type="nucleotide sequence ID" value="NZ_CP036402.1"/>
</dbReference>
<dbReference type="NCBIfam" id="TIGR02570">
    <property type="entry name" value="cas7_GSU0053"/>
    <property type="match status" value="1"/>
</dbReference>
<name>A0A411YEU6_9ACTN</name>
<proteinExistence type="predicted"/>
<accession>A0A411YEU6</accession>
<dbReference type="OrthoDB" id="190628at2"/>
<dbReference type="Proteomes" id="UP000291469">
    <property type="component" value="Chromosome"/>
</dbReference>
<dbReference type="Pfam" id="PF09617">
    <property type="entry name" value="Cas_GSU0053"/>
    <property type="match status" value="1"/>
</dbReference>
<reference evidence="1 2" key="1">
    <citation type="submission" date="2019-01" db="EMBL/GenBank/DDBJ databases">
        <title>Egibacter rhizosphaerae EGI 80759T.</title>
        <authorList>
            <person name="Chen D.-D."/>
            <person name="Tian Y."/>
            <person name="Jiao J.-Y."/>
            <person name="Zhang X.-T."/>
            <person name="Zhang Y.-G."/>
            <person name="Zhang Y."/>
            <person name="Xiao M."/>
            <person name="Shu W.-S."/>
            <person name="Li W.-J."/>
        </authorList>
    </citation>
    <scope>NUCLEOTIDE SEQUENCE [LARGE SCALE GENOMIC DNA]</scope>
    <source>
        <strain evidence="1 2">EGI 80759</strain>
    </source>
</reference>
<evidence type="ECO:0000313" key="2">
    <source>
        <dbReference type="Proteomes" id="UP000291469"/>
    </source>
</evidence>
<gene>
    <name evidence="1" type="primary">cas7u</name>
    <name evidence="1" type="ORF">ER308_08815</name>
</gene>
<organism evidence="1 2">
    <name type="scientific">Egibacter rhizosphaerae</name>
    <dbReference type="NCBI Taxonomy" id="1670831"/>
    <lineage>
        <taxon>Bacteria</taxon>
        <taxon>Bacillati</taxon>
        <taxon>Actinomycetota</taxon>
        <taxon>Nitriliruptoria</taxon>
        <taxon>Egibacterales</taxon>
        <taxon>Egibacteraceae</taxon>
        <taxon>Egibacter</taxon>
    </lineage>
</organism>